<gene>
    <name evidence="8" type="ORF">GCM10011396_36500</name>
</gene>
<dbReference type="AlphaFoldDB" id="A0A916US93"/>
<feature type="transmembrane region" description="Helical" evidence="6">
    <location>
        <begin position="190"/>
        <end position="210"/>
    </location>
</feature>
<evidence type="ECO:0000313" key="8">
    <source>
        <dbReference type="EMBL" id="GGC85872.1"/>
    </source>
</evidence>
<dbReference type="SUPFAM" id="SSF58104">
    <property type="entry name" value="Methyl-accepting chemotaxis protein (MCP) signaling domain"/>
    <property type="match status" value="1"/>
</dbReference>
<dbReference type="GO" id="GO:0007165">
    <property type="term" value="P:signal transduction"/>
    <property type="evidence" value="ECO:0007669"/>
    <property type="project" value="UniProtKB-KW"/>
</dbReference>
<dbReference type="GO" id="GO:0006935">
    <property type="term" value="P:chemotaxis"/>
    <property type="evidence" value="ECO:0007669"/>
    <property type="project" value="TreeGrafter"/>
</dbReference>
<sequence length="559" mass="60038">MNFGRMKVSTRLTLGFSLVLTTLLIIVVMSVNRMAKLKNKMDDIVNINDAQVKLASAMYLTTTDRELALRNLILLKEKEEIQAEVDRIKAQSIKYAAAEQKLASMLDGTEERDLFNSIGEQAKLAEPYINRAAETALQEQTDEAFRILRADLRPIQRKWWATINEFTAYEEKHNAKAIADAEQIYTTARALVLAFGSIALMTGIVAAVLITRSLVRQLGGEPQYAVEIAGGIASGDLSMMVKVVDIDRPSLLRAMKEMQESLANIVGQVRIGTETIATASHQIATGNFDLSSRTEQQASSLEETASSLEELTSTVKQNADNARQANQLALSASDVAVKGGKVVAEVVSTMGSISASSKKIFDIISVIDGIAFQTNILALNAAVEAARAGEQGRGFAVVATEVRNLAQRSAAAAKEIKTLIGDSVHKVDAGSQLVDQAGVTMGEIVTSIQQVTDIMAEILAASHEQTVGIEQINEAILQLDDATQQNAALVEEAAAAANSLQGQADNLARLVSTFKIGHLHTGTENVNAVLMQSSVIRIGAKALLPIKVSYEADSTKYPA</sequence>
<accession>A0A916US93</accession>
<keyword evidence="6" id="KW-0472">Membrane</keyword>
<dbReference type="InterPro" id="IPR047347">
    <property type="entry name" value="YvaQ-like_sensor"/>
</dbReference>
<dbReference type="Pfam" id="PF00015">
    <property type="entry name" value="MCPsignal"/>
    <property type="match status" value="1"/>
</dbReference>
<evidence type="ECO:0000256" key="2">
    <source>
        <dbReference type="ARBA" id="ARBA00022481"/>
    </source>
</evidence>
<dbReference type="Gene3D" id="1.10.287.950">
    <property type="entry name" value="Methyl-accepting chemotaxis protein"/>
    <property type="match status" value="1"/>
</dbReference>
<dbReference type="EMBL" id="BMED01000003">
    <property type="protein sequence ID" value="GGC85872.1"/>
    <property type="molecule type" value="Genomic_DNA"/>
</dbReference>
<dbReference type="SMART" id="SM00283">
    <property type="entry name" value="MA"/>
    <property type="match status" value="1"/>
</dbReference>
<dbReference type="FunFam" id="1.10.287.950:FF:000001">
    <property type="entry name" value="Methyl-accepting chemotaxis sensory transducer"/>
    <property type="match status" value="1"/>
</dbReference>
<protein>
    <submittedName>
        <fullName evidence="8">Methyl-accepting chemotaxis protein</fullName>
    </submittedName>
</protein>
<dbReference type="InterPro" id="IPR024478">
    <property type="entry name" value="HlyB_4HB_MCP"/>
</dbReference>
<dbReference type="PROSITE" id="PS50111">
    <property type="entry name" value="CHEMOTAXIS_TRANSDUC_2"/>
    <property type="match status" value="1"/>
</dbReference>
<feature type="transmembrane region" description="Helical" evidence="6">
    <location>
        <begin position="12"/>
        <end position="31"/>
    </location>
</feature>
<organism evidence="8 9">
    <name type="scientific">Undibacterium terreum</name>
    <dbReference type="NCBI Taxonomy" id="1224302"/>
    <lineage>
        <taxon>Bacteria</taxon>
        <taxon>Pseudomonadati</taxon>
        <taxon>Pseudomonadota</taxon>
        <taxon>Betaproteobacteria</taxon>
        <taxon>Burkholderiales</taxon>
        <taxon>Oxalobacteraceae</taxon>
        <taxon>Undibacterium</taxon>
    </lineage>
</organism>
<keyword evidence="2" id="KW-0488">Methylation</keyword>
<evidence type="ECO:0000256" key="6">
    <source>
        <dbReference type="SAM" id="Phobius"/>
    </source>
</evidence>
<proteinExistence type="inferred from homology"/>
<dbReference type="InterPro" id="IPR051310">
    <property type="entry name" value="MCP_chemotaxis"/>
</dbReference>
<dbReference type="Pfam" id="PF12729">
    <property type="entry name" value="4HB_MCP_1"/>
    <property type="match status" value="1"/>
</dbReference>
<comment type="similarity">
    <text evidence="3">Belongs to the methyl-accepting chemotaxis (MCP) protein family.</text>
</comment>
<keyword evidence="6" id="KW-1133">Transmembrane helix</keyword>
<feature type="domain" description="Methyl-accepting transducer" evidence="7">
    <location>
        <begin position="272"/>
        <end position="501"/>
    </location>
</feature>
<evidence type="ECO:0000256" key="1">
    <source>
        <dbReference type="ARBA" id="ARBA00004370"/>
    </source>
</evidence>
<dbReference type="CDD" id="cd19411">
    <property type="entry name" value="MCP2201-like_sensor"/>
    <property type="match status" value="1"/>
</dbReference>
<keyword evidence="6" id="KW-0812">Transmembrane</keyword>
<dbReference type="CDD" id="cd11386">
    <property type="entry name" value="MCP_signal"/>
    <property type="match status" value="1"/>
</dbReference>
<feature type="coiled-coil region" evidence="5">
    <location>
        <begin position="291"/>
        <end position="328"/>
    </location>
</feature>
<dbReference type="InterPro" id="IPR004089">
    <property type="entry name" value="MCPsignal_dom"/>
</dbReference>
<evidence type="ECO:0000256" key="4">
    <source>
        <dbReference type="PROSITE-ProRule" id="PRU00284"/>
    </source>
</evidence>
<reference evidence="8" key="1">
    <citation type="journal article" date="2014" name="Int. J. Syst. Evol. Microbiol.">
        <title>Complete genome sequence of Corynebacterium casei LMG S-19264T (=DSM 44701T), isolated from a smear-ripened cheese.</title>
        <authorList>
            <consortium name="US DOE Joint Genome Institute (JGI-PGF)"/>
            <person name="Walter F."/>
            <person name="Albersmeier A."/>
            <person name="Kalinowski J."/>
            <person name="Ruckert C."/>
        </authorList>
    </citation>
    <scope>NUCLEOTIDE SEQUENCE</scope>
    <source>
        <strain evidence="8">CGMCC 1.10998</strain>
    </source>
</reference>
<keyword evidence="9" id="KW-1185">Reference proteome</keyword>
<name>A0A916US93_9BURK</name>
<dbReference type="Proteomes" id="UP000637423">
    <property type="component" value="Unassembled WGS sequence"/>
</dbReference>
<evidence type="ECO:0000259" key="7">
    <source>
        <dbReference type="PROSITE" id="PS50111"/>
    </source>
</evidence>
<dbReference type="PANTHER" id="PTHR43531">
    <property type="entry name" value="PROTEIN ICFG"/>
    <property type="match status" value="1"/>
</dbReference>
<evidence type="ECO:0000256" key="5">
    <source>
        <dbReference type="SAM" id="Coils"/>
    </source>
</evidence>
<evidence type="ECO:0000256" key="3">
    <source>
        <dbReference type="ARBA" id="ARBA00029447"/>
    </source>
</evidence>
<dbReference type="GO" id="GO:0005886">
    <property type="term" value="C:plasma membrane"/>
    <property type="evidence" value="ECO:0007669"/>
    <property type="project" value="TreeGrafter"/>
</dbReference>
<keyword evidence="4" id="KW-0807">Transducer</keyword>
<comment type="subcellular location">
    <subcellularLocation>
        <location evidence="1">Membrane</location>
    </subcellularLocation>
</comment>
<feature type="coiled-coil region" evidence="5">
    <location>
        <begin position="472"/>
        <end position="510"/>
    </location>
</feature>
<comment type="caution">
    <text evidence="8">The sequence shown here is derived from an EMBL/GenBank/DDBJ whole genome shotgun (WGS) entry which is preliminary data.</text>
</comment>
<dbReference type="PANTHER" id="PTHR43531:SF14">
    <property type="entry name" value="METHYL-ACCEPTING CHEMOTAXIS PROTEIN I-RELATED"/>
    <property type="match status" value="1"/>
</dbReference>
<keyword evidence="5" id="KW-0175">Coiled coil</keyword>
<reference evidence="8" key="2">
    <citation type="submission" date="2020-09" db="EMBL/GenBank/DDBJ databases">
        <authorList>
            <person name="Sun Q."/>
            <person name="Zhou Y."/>
        </authorList>
    </citation>
    <scope>NUCLEOTIDE SEQUENCE</scope>
    <source>
        <strain evidence="8">CGMCC 1.10998</strain>
    </source>
</reference>
<evidence type="ECO:0000313" key="9">
    <source>
        <dbReference type="Proteomes" id="UP000637423"/>
    </source>
</evidence>
<dbReference type="GO" id="GO:0004888">
    <property type="term" value="F:transmembrane signaling receptor activity"/>
    <property type="evidence" value="ECO:0007669"/>
    <property type="project" value="TreeGrafter"/>
</dbReference>